<protein>
    <submittedName>
        <fullName evidence="1">Pilus assembly protein PilM</fullName>
    </submittedName>
</protein>
<dbReference type="RefSeq" id="WP_377244353.1">
    <property type="nucleotide sequence ID" value="NZ_JBHLXP010000003.1"/>
</dbReference>
<accession>A0ABV6BFD7</accession>
<dbReference type="EMBL" id="JBHLXP010000003">
    <property type="protein sequence ID" value="MFC0049104.1"/>
    <property type="molecule type" value="Genomic_DNA"/>
</dbReference>
<dbReference type="Gene3D" id="3.30.420.40">
    <property type="match status" value="2"/>
</dbReference>
<dbReference type="Proteomes" id="UP001589813">
    <property type="component" value="Unassembled WGS sequence"/>
</dbReference>
<evidence type="ECO:0000313" key="1">
    <source>
        <dbReference type="EMBL" id="MFC0049104.1"/>
    </source>
</evidence>
<proteinExistence type="predicted"/>
<name>A0ABV6BFD7_9GAMM</name>
<dbReference type="Gene3D" id="3.30.1490.300">
    <property type="match status" value="1"/>
</dbReference>
<gene>
    <name evidence="1" type="ORF">ACFFJP_12485</name>
</gene>
<comment type="caution">
    <text evidence="1">The sequence shown here is derived from an EMBL/GenBank/DDBJ whole genome shotgun (WGS) entry which is preliminary data.</text>
</comment>
<dbReference type="PANTHER" id="PTHR32432:SF3">
    <property type="entry name" value="ETHANOLAMINE UTILIZATION PROTEIN EUTJ"/>
    <property type="match status" value="1"/>
</dbReference>
<dbReference type="PANTHER" id="PTHR32432">
    <property type="entry name" value="CELL DIVISION PROTEIN FTSA-RELATED"/>
    <property type="match status" value="1"/>
</dbReference>
<organism evidence="1 2">
    <name type="scientific">Rheinheimera tilapiae</name>
    <dbReference type="NCBI Taxonomy" id="875043"/>
    <lineage>
        <taxon>Bacteria</taxon>
        <taxon>Pseudomonadati</taxon>
        <taxon>Pseudomonadota</taxon>
        <taxon>Gammaproteobacteria</taxon>
        <taxon>Chromatiales</taxon>
        <taxon>Chromatiaceae</taxon>
        <taxon>Rheinheimera</taxon>
    </lineage>
</organism>
<dbReference type="InterPro" id="IPR050696">
    <property type="entry name" value="FtsA/MreB"/>
</dbReference>
<dbReference type="SUPFAM" id="SSF53067">
    <property type="entry name" value="Actin-like ATPase domain"/>
    <property type="match status" value="2"/>
</dbReference>
<sequence length="359" mass="39509">MINRLFRAKNPLILGVDIGAHTVKAILLSQHGEHYKVEALAIEPMIKGSMTDREIQDIEAVGTVIAKIRKKIPKNIKFAAAAVSGSTVITKVIFMDASLSDDELASQIEVEADSLIPYPLSEVSMDFEKQDLNPNDPSKVNVLLSAARTESVQSRVSALDAGNFATKVVDVESYCLSRAAELCFHQLPPDAHEKLIAVVDIGATMTLMSILEGGKTHYTRDQMFGGEQYTRSIISYYGKTYEEAEQAKVSNDLPPTYTFEVLAPFQTMILQQVRRGIQMYLTTSGRESIDYLIISGGTALIEGIDKLLTEELGIHTIVANPFQQMEVGPAVDRQQLTQLAPQLMVACGLAMRSFSTWHI</sequence>
<keyword evidence="2" id="KW-1185">Reference proteome</keyword>
<dbReference type="CDD" id="cd24049">
    <property type="entry name" value="ASKHA_NBD_PilM"/>
    <property type="match status" value="1"/>
</dbReference>
<dbReference type="InterPro" id="IPR043129">
    <property type="entry name" value="ATPase_NBD"/>
</dbReference>
<dbReference type="NCBIfam" id="TIGR01175">
    <property type="entry name" value="pilM"/>
    <property type="match status" value="1"/>
</dbReference>
<dbReference type="PIRSF" id="PIRSF019169">
    <property type="entry name" value="PilM"/>
    <property type="match status" value="1"/>
</dbReference>
<dbReference type="InterPro" id="IPR005883">
    <property type="entry name" value="PilM"/>
</dbReference>
<evidence type="ECO:0000313" key="2">
    <source>
        <dbReference type="Proteomes" id="UP001589813"/>
    </source>
</evidence>
<dbReference type="Pfam" id="PF11104">
    <property type="entry name" value="PilM_2"/>
    <property type="match status" value="1"/>
</dbReference>
<reference evidence="1 2" key="1">
    <citation type="submission" date="2024-09" db="EMBL/GenBank/DDBJ databases">
        <authorList>
            <person name="Sun Q."/>
            <person name="Mori K."/>
        </authorList>
    </citation>
    <scope>NUCLEOTIDE SEQUENCE [LARGE SCALE GENOMIC DNA]</scope>
    <source>
        <strain evidence="1 2">KCTC 23315</strain>
    </source>
</reference>